<evidence type="ECO:0000313" key="2">
    <source>
        <dbReference type="EMBL" id="MFC5884398.1"/>
    </source>
</evidence>
<reference evidence="3" key="1">
    <citation type="journal article" date="2019" name="Int. J. Syst. Evol. Microbiol.">
        <title>The Global Catalogue of Microorganisms (GCM) 10K type strain sequencing project: providing services to taxonomists for standard genome sequencing and annotation.</title>
        <authorList>
            <consortium name="The Broad Institute Genomics Platform"/>
            <consortium name="The Broad Institute Genome Sequencing Center for Infectious Disease"/>
            <person name="Wu L."/>
            <person name="Ma J."/>
        </authorList>
    </citation>
    <scope>NUCLEOTIDE SEQUENCE [LARGE SCALE GENOMIC DNA]</scope>
    <source>
        <strain evidence="3">CGMCC 4.1469</strain>
    </source>
</reference>
<dbReference type="PANTHER" id="PTHR42691">
    <property type="entry name" value="ASPARTATE AMINOTRANSFERASE YHDR-RELATED"/>
    <property type="match status" value="1"/>
</dbReference>
<dbReference type="EMBL" id="JBHSOD010000004">
    <property type="protein sequence ID" value="MFC5884398.1"/>
    <property type="molecule type" value="Genomic_DNA"/>
</dbReference>
<keyword evidence="2" id="KW-0032">Aminotransferase</keyword>
<sequence length="417" mass="44270">MTATDTVTATDTAADEEALLAEPLERFGALHAAALRRSGGVIDLSYPNPLVHRDPRAFELLRGLLDGTGQDALQYTPFGGGTVARRKAAAALAARTGVALGYRDLLLTPGATAALNTALAALFAPGDEVLVVTPCWMDYFLYLRRLGLRATAVPSGPDKRLDLDALAAALGPRTAGVIISQPVCPTGVLHDAGELAALARVLETAAARWGRRPVLISDEVHRDQNWGGTAFTSPMRLYPDTVSLYSYGKAWSLQGQRTGYLALGPGLAHAAQVRVRAERALRSLGHCAPTALMQRLVERIAGLTPDCAALRKDQHALRALLTGLGYRIVPGEATAFLYAGCPGGLGDWEFTELLAGRGVIAMPSSLFHEEGYFRLALNVGPERFGEIARSLRAAFEIATANGSPALRRAAPKHAPKN</sequence>
<protein>
    <submittedName>
        <fullName evidence="2">Aminotransferase class I/II-fold pyridoxal phosphate-dependent enzyme</fullName>
    </submittedName>
</protein>
<organism evidence="2 3">
    <name type="scientific">Kitasatospora aburaviensis</name>
    <dbReference type="NCBI Taxonomy" id="67265"/>
    <lineage>
        <taxon>Bacteria</taxon>
        <taxon>Bacillati</taxon>
        <taxon>Actinomycetota</taxon>
        <taxon>Actinomycetes</taxon>
        <taxon>Kitasatosporales</taxon>
        <taxon>Streptomycetaceae</taxon>
        <taxon>Kitasatospora</taxon>
    </lineage>
</organism>
<accession>A0ABW1ES11</accession>
<comment type="caution">
    <text evidence="2">The sequence shown here is derived from an EMBL/GenBank/DDBJ whole genome shotgun (WGS) entry which is preliminary data.</text>
</comment>
<gene>
    <name evidence="2" type="ORF">ACFP0N_05275</name>
</gene>
<keyword evidence="3" id="KW-1185">Reference proteome</keyword>
<dbReference type="PANTHER" id="PTHR42691:SF1">
    <property type="entry name" value="ASPARTATE AMINOTRANSFERASE YHDR-RELATED"/>
    <property type="match status" value="1"/>
</dbReference>
<dbReference type="SUPFAM" id="SSF53383">
    <property type="entry name" value="PLP-dependent transferases"/>
    <property type="match status" value="1"/>
</dbReference>
<dbReference type="Proteomes" id="UP001596067">
    <property type="component" value="Unassembled WGS sequence"/>
</dbReference>
<feature type="domain" description="Aminotransferase class I/classII large" evidence="1">
    <location>
        <begin position="67"/>
        <end position="389"/>
    </location>
</feature>
<dbReference type="InterPro" id="IPR015421">
    <property type="entry name" value="PyrdxlP-dep_Trfase_major"/>
</dbReference>
<dbReference type="CDD" id="cd00609">
    <property type="entry name" value="AAT_like"/>
    <property type="match status" value="1"/>
</dbReference>
<name>A0ABW1ES11_9ACTN</name>
<evidence type="ECO:0000313" key="3">
    <source>
        <dbReference type="Proteomes" id="UP001596067"/>
    </source>
</evidence>
<dbReference type="RefSeq" id="WP_313762692.1">
    <property type="nucleotide sequence ID" value="NZ_BAAAVH010000110.1"/>
</dbReference>
<dbReference type="InterPro" id="IPR004839">
    <property type="entry name" value="Aminotransferase_I/II_large"/>
</dbReference>
<dbReference type="Pfam" id="PF00155">
    <property type="entry name" value="Aminotran_1_2"/>
    <property type="match status" value="1"/>
</dbReference>
<evidence type="ECO:0000259" key="1">
    <source>
        <dbReference type="Pfam" id="PF00155"/>
    </source>
</evidence>
<dbReference type="Gene3D" id="3.40.640.10">
    <property type="entry name" value="Type I PLP-dependent aspartate aminotransferase-like (Major domain)"/>
    <property type="match status" value="1"/>
</dbReference>
<dbReference type="InterPro" id="IPR015424">
    <property type="entry name" value="PyrdxlP-dep_Trfase"/>
</dbReference>
<keyword evidence="2" id="KW-0808">Transferase</keyword>
<proteinExistence type="predicted"/>
<dbReference type="GO" id="GO:0008483">
    <property type="term" value="F:transaminase activity"/>
    <property type="evidence" value="ECO:0007669"/>
    <property type="project" value="UniProtKB-KW"/>
</dbReference>